<dbReference type="FunFam" id="3.40.50.300:FF:000204">
    <property type="entry name" value="Translation elongation factor Tu"/>
    <property type="match status" value="1"/>
</dbReference>
<dbReference type="Gene3D" id="3.40.50.300">
    <property type="entry name" value="P-loop containing nucleotide triphosphate hydrolases"/>
    <property type="match status" value="1"/>
</dbReference>
<dbReference type="InterPro" id="IPR027417">
    <property type="entry name" value="P-loop_NTPase"/>
</dbReference>
<feature type="compositionally biased region" description="Basic and acidic residues" evidence="12">
    <location>
        <begin position="140"/>
        <end position="168"/>
    </location>
</feature>
<dbReference type="PROSITE" id="PS51722">
    <property type="entry name" value="G_TR_2"/>
    <property type="match status" value="1"/>
</dbReference>
<dbReference type="STRING" id="871575.W1QAA8"/>
<dbReference type="HOGENOM" id="CLU_007265_3_4_1"/>
<dbReference type="Pfam" id="PF22594">
    <property type="entry name" value="GTP-eEF1A_C"/>
    <property type="match status" value="1"/>
</dbReference>
<dbReference type="SUPFAM" id="SSF50465">
    <property type="entry name" value="EF-Tu/eEF-1alpha/eIF2-gamma C-terminal domain"/>
    <property type="match status" value="1"/>
</dbReference>
<dbReference type="PANTHER" id="PTHR23115">
    <property type="entry name" value="TRANSLATION FACTOR"/>
    <property type="match status" value="1"/>
</dbReference>
<evidence type="ECO:0000256" key="6">
    <source>
        <dbReference type="ARBA" id="ARBA00022845"/>
    </source>
</evidence>
<evidence type="ECO:0000256" key="7">
    <source>
        <dbReference type="ARBA" id="ARBA00022917"/>
    </source>
</evidence>
<proteinExistence type="inferred from homology"/>
<dbReference type="GO" id="GO:1990533">
    <property type="term" value="C:Dom34-Hbs1 complex"/>
    <property type="evidence" value="ECO:0007669"/>
    <property type="project" value="EnsemblFungi"/>
</dbReference>
<evidence type="ECO:0000313" key="14">
    <source>
        <dbReference type="EMBL" id="ESW97775.1"/>
    </source>
</evidence>
<dbReference type="PRINTS" id="PR00315">
    <property type="entry name" value="ELONGATNFCT"/>
</dbReference>
<dbReference type="SUPFAM" id="SSF52540">
    <property type="entry name" value="P-loop containing nucleoside triphosphate hydrolases"/>
    <property type="match status" value="1"/>
</dbReference>
<dbReference type="GO" id="GO:0072344">
    <property type="term" value="P:rescue of stalled ribosome"/>
    <property type="evidence" value="ECO:0007669"/>
    <property type="project" value="EnsemblFungi"/>
</dbReference>
<keyword evidence="15" id="KW-1185">Reference proteome</keyword>
<evidence type="ECO:0000256" key="3">
    <source>
        <dbReference type="ARBA" id="ARBA00022490"/>
    </source>
</evidence>
<dbReference type="GO" id="GO:0005525">
    <property type="term" value="F:GTP binding"/>
    <property type="evidence" value="ECO:0007669"/>
    <property type="project" value="UniProtKB-KW"/>
</dbReference>
<dbReference type="GO" id="GO:0043022">
    <property type="term" value="F:ribosome binding"/>
    <property type="evidence" value="ECO:0007669"/>
    <property type="project" value="EnsemblFungi"/>
</dbReference>
<comment type="caution">
    <text evidence="14">The sequence shown here is derived from an EMBL/GenBank/DDBJ whole genome shotgun (WGS) entry which is preliminary data.</text>
</comment>
<dbReference type="GO" id="GO:0003924">
    <property type="term" value="F:GTPase activity"/>
    <property type="evidence" value="ECO:0007669"/>
    <property type="project" value="EnsemblFungi"/>
</dbReference>
<dbReference type="CDD" id="cd01883">
    <property type="entry name" value="EF1_alpha"/>
    <property type="match status" value="1"/>
</dbReference>
<organism evidence="14 15">
    <name type="scientific">Ogataea parapolymorpha (strain ATCC 26012 / BCRC 20466 / JCM 22074 / NRRL Y-7560 / DL-1)</name>
    <name type="common">Yeast</name>
    <name type="synonym">Hansenula polymorpha</name>
    <dbReference type="NCBI Taxonomy" id="871575"/>
    <lineage>
        <taxon>Eukaryota</taxon>
        <taxon>Fungi</taxon>
        <taxon>Dikarya</taxon>
        <taxon>Ascomycota</taxon>
        <taxon>Saccharomycotina</taxon>
        <taxon>Pichiomycetes</taxon>
        <taxon>Pichiales</taxon>
        <taxon>Pichiaceae</taxon>
        <taxon>Ogataea</taxon>
    </lineage>
</organism>
<evidence type="ECO:0000256" key="4">
    <source>
        <dbReference type="ARBA" id="ARBA00022741"/>
    </source>
</evidence>
<dbReference type="SUPFAM" id="SSF50447">
    <property type="entry name" value="Translation proteins"/>
    <property type="match status" value="1"/>
</dbReference>
<dbReference type="GO" id="GO:0005737">
    <property type="term" value="C:cytoplasm"/>
    <property type="evidence" value="ECO:0007669"/>
    <property type="project" value="UniProtKB-SubCell"/>
</dbReference>
<keyword evidence="8" id="KW-0342">GTP-binding</keyword>
<dbReference type="GO" id="GO:0070651">
    <property type="term" value="P:nonfunctional rRNA decay"/>
    <property type="evidence" value="ECO:0007669"/>
    <property type="project" value="EnsemblFungi"/>
</dbReference>
<dbReference type="Gene3D" id="2.40.30.10">
    <property type="entry name" value="Translation factors"/>
    <property type="match status" value="2"/>
</dbReference>
<dbReference type="OrthoDB" id="342024at2759"/>
<evidence type="ECO:0000256" key="10">
    <source>
        <dbReference type="ARBA" id="ARBA00063537"/>
    </source>
</evidence>
<keyword evidence="5 14" id="KW-0378">Hydrolase</keyword>
<dbReference type="InterPro" id="IPR050100">
    <property type="entry name" value="TRAFAC_GTPase_members"/>
</dbReference>
<feature type="compositionally biased region" description="Basic and acidic residues" evidence="12">
    <location>
        <begin position="107"/>
        <end position="118"/>
    </location>
</feature>
<evidence type="ECO:0000256" key="5">
    <source>
        <dbReference type="ARBA" id="ARBA00022801"/>
    </source>
</evidence>
<feature type="domain" description="Tr-type G" evidence="13">
    <location>
        <begin position="276"/>
        <end position="495"/>
    </location>
</feature>
<dbReference type="PROSITE" id="PS00301">
    <property type="entry name" value="G_TR_1"/>
    <property type="match status" value="1"/>
</dbReference>
<dbReference type="GO" id="GO:0045948">
    <property type="term" value="P:positive regulation of translational initiation"/>
    <property type="evidence" value="ECO:0007669"/>
    <property type="project" value="EnsemblFungi"/>
</dbReference>
<dbReference type="AlphaFoldDB" id="W1QAA8"/>
<keyword evidence="3" id="KW-0963">Cytoplasm</keyword>
<dbReference type="InterPro" id="IPR015033">
    <property type="entry name" value="HBS1-like_N"/>
</dbReference>
<dbReference type="InterPro" id="IPR054696">
    <property type="entry name" value="GTP-eEF1A_C"/>
</dbReference>
<dbReference type="eggNOG" id="KOG0458">
    <property type="taxonomic scope" value="Eukaryota"/>
</dbReference>
<feature type="region of interest" description="Disordered" evidence="12">
    <location>
        <begin position="1"/>
        <end position="21"/>
    </location>
</feature>
<name>W1QAA8_OGAPD</name>
<keyword evidence="14" id="KW-0251">Elongation factor</keyword>
<dbReference type="OMA" id="DYQGWDN"/>
<protein>
    <recommendedName>
        <fullName evidence="11">Elongation factor 1 alpha-like protein</fullName>
    </recommendedName>
</protein>
<keyword evidence="7" id="KW-0648">Protein biosynthesis</keyword>
<evidence type="ECO:0000313" key="15">
    <source>
        <dbReference type="Proteomes" id="UP000008673"/>
    </source>
</evidence>
<comment type="similarity">
    <text evidence="2">Belongs to the TRAFAC class translation factor GTPase superfamily. Classic translation factor GTPase family. EF-Tu/EF-1A subfamily.</text>
</comment>
<keyword evidence="6" id="KW-0810">Translation regulation</keyword>
<dbReference type="InterPro" id="IPR000795">
    <property type="entry name" value="T_Tr_GTP-bd_dom"/>
</dbReference>
<evidence type="ECO:0000256" key="9">
    <source>
        <dbReference type="ARBA" id="ARBA00049117"/>
    </source>
</evidence>
<dbReference type="InterPro" id="IPR009000">
    <property type="entry name" value="Transl_B-barrel_sf"/>
</dbReference>
<gene>
    <name evidence="14" type="ORF">HPODL_01858</name>
</gene>
<dbReference type="InterPro" id="IPR031157">
    <property type="entry name" value="G_TR_CS"/>
</dbReference>
<comment type="catalytic activity">
    <reaction evidence="9">
        <text>GTP + H2O = GDP + phosphate + H(+)</text>
        <dbReference type="Rhea" id="RHEA:19669"/>
        <dbReference type="ChEBI" id="CHEBI:15377"/>
        <dbReference type="ChEBI" id="CHEBI:15378"/>
        <dbReference type="ChEBI" id="CHEBI:37565"/>
        <dbReference type="ChEBI" id="CHEBI:43474"/>
        <dbReference type="ChEBI" id="CHEBI:58189"/>
    </reaction>
    <physiologicalReaction direction="left-to-right" evidence="9">
        <dbReference type="Rhea" id="RHEA:19670"/>
    </physiologicalReaction>
</comment>
<dbReference type="Pfam" id="PF08938">
    <property type="entry name" value="HBS1_N"/>
    <property type="match status" value="1"/>
</dbReference>
<dbReference type="GO" id="GO:0070966">
    <property type="term" value="P:nuclear-transcribed mRNA catabolic process, no-go decay"/>
    <property type="evidence" value="ECO:0007669"/>
    <property type="project" value="EnsemblFungi"/>
</dbReference>
<dbReference type="GeneID" id="25771314"/>
<evidence type="ECO:0000256" key="2">
    <source>
        <dbReference type="ARBA" id="ARBA00007249"/>
    </source>
</evidence>
<dbReference type="RefSeq" id="XP_013933860.1">
    <property type="nucleotide sequence ID" value="XM_014078385.1"/>
</dbReference>
<dbReference type="Pfam" id="PF00009">
    <property type="entry name" value="GTP_EFTU"/>
    <property type="match status" value="1"/>
</dbReference>
<dbReference type="GO" id="GO:0003746">
    <property type="term" value="F:translation elongation factor activity"/>
    <property type="evidence" value="ECO:0007669"/>
    <property type="project" value="UniProtKB-KW"/>
</dbReference>
<comment type="subcellular location">
    <subcellularLocation>
        <location evidence="1">Cytoplasm</location>
    </subcellularLocation>
</comment>
<evidence type="ECO:0000256" key="1">
    <source>
        <dbReference type="ARBA" id="ARBA00004496"/>
    </source>
</evidence>
<dbReference type="Proteomes" id="UP000008673">
    <property type="component" value="Unassembled WGS sequence"/>
</dbReference>
<evidence type="ECO:0000256" key="12">
    <source>
        <dbReference type="SAM" id="MobiDB-lite"/>
    </source>
</evidence>
<sequence length="711" mass="79058">MGGFDDDDLHDYENEDLGFDEDALNDDEYDQLYDALPKLKALAKNYQVDEKALKEILWSNYFSVEDSFEEVKQNYKREYDEYVWVVPDGERPMSKLELLAQQRRERTGLRGLRSEGREGLSGLLGRVKDTPKRERVRRPRPTETKQEEQTTAPKPDEQGVEEIQKPEETEPICLLPPLPSTTSFNILTTTPSSLISLLFVRPTEPPSPLPNISLYTNSDLAKKAAANFAKPGPDDRKVENLTEKVAKIKIKEPKPVASKPKQKINIDAELAKKNSKPNLSFVVIGHVDSGKSTLIGRLLYDLGIVDSKTLHKLTKESDAMGKSSFSLAWIMDQTQEERSRGVTVDICQTQIETPTQKFTIIDSPGHKDYVPQMINGVSQADLAVMNIDANSFESGFSNQGQTKEHLTIAKSLGIERCVVTINKLDVTQWSQTVYDAICDQIRQFLVDELAYDAANLVFVPTSGFLGDNVVKPSKNLSWYTGPTLMQVLEQENRAVSHVVDKKSPFVMVISDIQESSKNDELVISGRINSGIIQPGESVSISPSQEVAVVDSISITASSVGSSVIKHDLQKLAQEGEFVELKLKKLASCENIKIGDVVTLASNVLQPVKKFKCELNLFNIERPLLVGTPFVLFKNGISVPSRLSEIESIVTKDGRSKKRRHLSSNNKAVVVVELLERELPLLTVAQHHKLGRVVVRKDGLSIGAGKILELVA</sequence>
<reference evidence="14 15" key="1">
    <citation type="journal article" date="2013" name="BMC Genomics">
        <title>Genome sequence and analysis of methylotrophic yeast Hansenula polymorpha DL1.</title>
        <authorList>
            <person name="Ravin N.V."/>
            <person name="Eldarov M.A."/>
            <person name="Kadnikov V.V."/>
            <person name="Beletsky A.V."/>
            <person name="Schneider J."/>
            <person name="Mardanova E.S."/>
            <person name="Smekalova E.M."/>
            <person name="Zvereva M.I."/>
            <person name="Dontsova O.A."/>
            <person name="Mardanov A.V."/>
            <person name="Skryabin K.G."/>
        </authorList>
    </citation>
    <scope>NUCLEOTIDE SEQUENCE [LARGE SCALE GENOMIC DNA]</scope>
    <source>
        <strain evidence="15">ATCC 26012 / BCRC 20466 / JCM 22074 / NRRL Y-7560 / DL-1</strain>
    </source>
</reference>
<evidence type="ECO:0000259" key="13">
    <source>
        <dbReference type="PROSITE" id="PS51722"/>
    </source>
</evidence>
<dbReference type="InterPro" id="IPR009001">
    <property type="entry name" value="Transl_elong_EF1A/Init_IF2_C"/>
</dbReference>
<dbReference type="KEGG" id="opa:HPODL_01858"/>
<dbReference type="EMBL" id="AEOI02000009">
    <property type="protein sequence ID" value="ESW97775.1"/>
    <property type="molecule type" value="Genomic_DNA"/>
</dbReference>
<keyword evidence="4" id="KW-0547">Nucleotide-binding</keyword>
<feature type="region of interest" description="Disordered" evidence="12">
    <location>
        <begin position="107"/>
        <end position="176"/>
    </location>
</feature>
<comment type="subunit">
    <text evidence="10">Component of the Dom34-Hbs1 complex, also named Pelota-HBS1L complex, composed of dom34 and hbs1.</text>
</comment>
<evidence type="ECO:0000256" key="8">
    <source>
        <dbReference type="ARBA" id="ARBA00023134"/>
    </source>
</evidence>
<accession>W1QAA8</accession>
<evidence type="ECO:0000256" key="11">
    <source>
        <dbReference type="ARBA" id="ARBA00074866"/>
    </source>
</evidence>